<protein>
    <submittedName>
        <fullName evidence="2">Unnamed product</fullName>
    </submittedName>
</protein>
<evidence type="ECO:0000313" key="3">
    <source>
        <dbReference type="Proteomes" id="UP000009170"/>
    </source>
</evidence>
<sequence length="50" mass="5120">MSIGSTRARRRAGAGGGTSNAFGSTDRRCGGVKTVRDASSMTTRARCGLN</sequence>
<accession>A0A090M4J4</accession>
<gene>
    <name evidence="2" type="ORF">OT_ostta04g02730</name>
</gene>
<proteinExistence type="predicted"/>
<dbReference type="InParanoid" id="A0A090M4J4"/>
<evidence type="ECO:0000256" key="1">
    <source>
        <dbReference type="SAM" id="MobiDB-lite"/>
    </source>
</evidence>
<dbReference type="EMBL" id="CAID01000004">
    <property type="protein sequence ID" value="CEF97597.1"/>
    <property type="molecule type" value="Genomic_DNA"/>
</dbReference>
<feature type="region of interest" description="Disordered" evidence="1">
    <location>
        <begin position="1"/>
        <end position="50"/>
    </location>
</feature>
<comment type="caution">
    <text evidence="2">The sequence shown here is derived from an EMBL/GenBank/DDBJ whole genome shotgun (WGS) entry which is preliminary data.</text>
</comment>
<organism evidence="2 3">
    <name type="scientific">Ostreococcus tauri</name>
    <name type="common">Marine green alga</name>
    <dbReference type="NCBI Taxonomy" id="70448"/>
    <lineage>
        <taxon>Eukaryota</taxon>
        <taxon>Viridiplantae</taxon>
        <taxon>Chlorophyta</taxon>
        <taxon>Mamiellophyceae</taxon>
        <taxon>Mamiellales</taxon>
        <taxon>Bathycoccaceae</taxon>
        <taxon>Ostreococcus</taxon>
    </lineage>
</organism>
<dbReference type="RefSeq" id="XP_022838775.1">
    <property type="nucleotide sequence ID" value="XM_022984513.1"/>
</dbReference>
<dbReference type="Proteomes" id="UP000009170">
    <property type="component" value="Unassembled WGS sequence"/>
</dbReference>
<evidence type="ECO:0000313" key="2">
    <source>
        <dbReference type="EMBL" id="CEF97597.1"/>
    </source>
</evidence>
<dbReference type="GeneID" id="34945766"/>
<name>A0A090M4J4_OSTTA</name>
<keyword evidence="3" id="KW-1185">Reference proteome</keyword>
<reference evidence="3" key="1">
    <citation type="journal article" date="2006" name="Proc. Natl. Acad. Sci. U.S.A.">
        <title>Genome analysis of the smallest free-living eukaryote Ostreococcus tauri unveils many unique features.</title>
        <authorList>
            <person name="Derelle E."/>
            <person name="Ferraz C."/>
            <person name="Rombauts S."/>
            <person name="Rouze P."/>
            <person name="Worden A.Z."/>
            <person name="Robbens S."/>
            <person name="Partensky F."/>
            <person name="Degroeve S."/>
            <person name="Echeynie S."/>
            <person name="Cooke R."/>
            <person name="Saeys Y."/>
            <person name="Wuyts J."/>
            <person name="Jabbari K."/>
            <person name="Bowler C."/>
            <person name="Panaud O."/>
            <person name="Piegu B."/>
            <person name="Ball S.G."/>
            <person name="Ral J.-P."/>
            <person name="Bouget F.-Y."/>
            <person name="Piganeau G."/>
            <person name="De Baets B."/>
            <person name="Picard A."/>
            <person name="Delseny M."/>
            <person name="Demaille J."/>
            <person name="Van de Peer Y."/>
            <person name="Moreau H."/>
        </authorList>
    </citation>
    <scope>NUCLEOTIDE SEQUENCE [LARGE SCALE GENOMIC DNA]</scope>
    <source>
        <strain evidence="3">OTTH 0595 / CCAP 157/2 / RCC745</strain>
    </source>
</reference>
<dbReference type="AlphaFoldDB" id="A0A090M4J4"/>
<reference evidence="2 3" key="2">
    <citation type="journal article" date="2014" name="BMC Genomics">
        <title>An improved genome of the model marine alga Ostreococcus tauri unfolds by assessing Illumina de novo assemblies.</title>
        <authorList>
            <person name="Blanc-Mathieu R."/>
            <person name="Verhelst B."/>
            <person name="Derelle E."/>
            <person name="Rombauts S."/>
            <person name="Bouget F.Y."/>
            <person name="Carre I."/>
            <person name="Chateau A."/>
            <person name="Eyre-Walker A."/>
            <person name="Grimsley N."/>
            <person name="Moreau H."/>
            <person name="Piegu B."/>
            <person name="Rivals E."/>
            <person name="Schackwitz W."/>
            <person name="Van de Peer Y."/>
            <person name="Piganeau G."/>
        </authorList>
    </citation>
    <scope>NUCLEOTIDE SEQUENCE [LARGE SCALE GENOMIC DNA]</scope>
    <source>
        <strain evidence="3">OTTH 0595 / CCAP 157/2 / RCC745</strain>
    </source>
</reference>
<dbReference type="KEGG" id="ota:OT_ostta04g02730"/>